<dbReference type="EMBL" id="SNVV01000002">
    <property type="protein sequence ID" value="TDN56117.1"/>
    <property type="molecule type" value="Genomic_DNA"/>
</dbReference>
<dbReference type="PANTHER" id="PTHR43413:SF1">
    <property type="entry name" value="SIROHEME DECARBOXYLASE NIRL SUBUNIT"/>
    <property type="match status" value="1"/>
</dbReference>
<evidence type="ECO:0000259" key="6">
    <source>
        <dbReference type="Pfam" id="PF17805"/>
    </source>
</evidence>
<evidence type="ECO:0000256" key="3">
    <source>
        <dbReference type="ARBA" id="ARBA00023457"/>
    </source>
</evidence>
<evidence type="ECO:0000313" key="9">
    <source>
        <dbReference type="Proteomes" id="UP000295129"/>
    </source>
</evidence>
<dbReference type="InterPro" id="IPR053953">
    <property type="entry name" value="NirdL-like_HTH"/>
</dbReference>
<comment type="similarity">
    <text evidence="3">Belongs to the Ahb/Nir family.</text>
</comment>
<protein>
    <recommendedName>
        <fullName evidence="4">siroheme decarboxylase</fullName>
        <ecNumber evidence="4">4.1.1.111</ecNumber>
    </recommendedName>
</protein>
<feature type="domain" description="Siroheme decarboxylase AsnC-like ligand binding" evidence="6">
    <location>
        <begin position="64"/>
        <end position="135"/>
    </location>
</feature>
<evidence type="ECO:0000259" key="7">
    <source>
        <dbReference type="Pfam" id="PF22451"/>
    </source>
</evidence>
<name>A0A4R6ED64_9RHOO</name>
<dbReference type="AlphaFoldDB" id="A0A4R6ED64"/>
<comment type="caution">
    <text evidence="8">The sequence shown here is derived from an EMBL/GenBank/DDBJ whole genome shotgun (WGS) entry which is preliminary data.</text>
</comment>
<evidence type="ECO:0000313" key="8">
    <source>
        <dbReference type="EMBL" id="TDN56117.1"/>
    </source>
</evidence>
<dbReference type="Pfam" id="PF17805">
    <property type="entry name" value="AsnC_trans_reg2"/>
    <property type="match status" value="2"/>
</dbReference>
<accession>A0A4R6ED64</accession>
<feature type="domain" description="Siroheme decarboxylase NirL-like HTH" evidence="7">
    <location>
        <begin position="173"/>
        <end position="219"/>
    </location>
</feature>
<evidence type="ECO:0000256" key="5">
    <source>
        <dbReference type="ARBA" id="ARBA00048470"/>
    </source>
</evidence>
<dbReference type="Gene3D" id="3.30.70.3460">
    <property type="match status" value="2"/>
</dbReference>
<evidence type="ECO:0000256" key="2">
    <source>
        <dbReference type="ARBA" id="ARBA00023444"/>
    </source>
</evidence>
<gene>
    <name evidence="8" type="ORF">C7389_10252</name>
</gene>
<dbReference type="PANTHER" id="PTHR43413">
    <property type="entry name" value="TRANSCRIPTIONAL REGULATOR, ASNC FAMILY"/>
    <property type="match status" value="1"/>
</dbReference>
<dbReference type="EC" id="4.1.1.111" evidence="4"/>
<dbReference type="OrthoDB" id="9806536at2"/>
<dbReference type="Pfam" id="PF22451">
    <property type="entry name" value="NirdL-like_HTH"/>
    <property type="match status" value="2"/>
</dbReference>
<reference evidence="8 9" key="1">
    <citation type="submission" date="2019-03" db="EMBL/GenBank/DDBJ databases">
        <title>Genomic Encyclopedia of Type Strains, Phase IV (KMG-IV): sequencing the most valuable type-strain genomes for metagenomic binning, comparative biology and taxonomic classification.</title>
        <authorList>
            <person name="Goeker M."/>
        </authorList>
    </citation>
    <scope>NUCLEOTIDE SEQUENCE [LARGE SCALE GENOMIC DNA]</scope>
    <source>
        <strain evidence="8 9">DSM 12121</strain>
    </source>
</reference>
<comment type="catalytic activity">
    <reaction evidence="5">
        <text>siroheme + 2 H(+) = 12,18-didecarboxysiroheme + 2 CO2</text>
        <dbReference type="Rhea" id="RHEA:19093"/>
        <dbReference type="ChEBI" id="CHEBI:15378"/>
        <dbReference type="ChEBI" id="CHEBI:16526"/>
        <dbReference type="ChEBI" id="CHEBI:60052"/>
        <dbReference type="ChEBI" id="CHEBI:140497"/>
        <dbReference type="EC" id="4.1.1.111"/>
    </reaction>
</comment>
<dbReference type="GO" id="GO:0016829">
    <property type="term" value="F:lyase activity"/>
    <property type="evidence" value="ECO:0007669"/>
    <property type="project" value="UniProtKB-KW"/>
</dbReference>
<comment type="pathway">
    <text evidence="2">Porphyrin-containing compound metabolism.</text>
</comment>
<evidence type="ECO:0000256" key="1">
    <source>
        <dbReference type="ARBA" id="ARBA00023239"/>
    </source>
</evidence>
<keyword evidence="1" id="KW-0456">Lyase</keyword>
<feature type="domain" description="Siroheme decarboxylase NirL-like HTH" evidence="7">
    <location>
        <begin position="7"/>
        <end position="49"/>
    </location>
</feature>
<dbReference type="RefSeq" id="WP_133588305.1">
    <property type="nucleotide sequence ID" value="NZ_SNVV01000002.1"/>
</dbReference>
<keyword evidence="9" id="KW-1185">Reference proteome</keyword>
<organism evidence="8 9">
    <name type="scientific">Azoarcus indigens</name>
    <dbReference type="NCBI Taxonomy" id="29545"/>
    <lineage>
        <taxon>Bacteria</taxon>
        <taxon>Pseudomonadati</taxon>
        <taxon>Pseudomonadota</taxon>
        <taxon>Betaproteobacteria</taxon>
        <taxon>Rhodocyclales</taxon>
        <taxon>Zoogloeaceae</taxon>
        <taxon>Azoarcus</taxon>
    </lineage>
</organism>
<feature type="domain" description="Siroheme decarboxylase AsnC-like ligand binding" evidence="6">
    <location>
        <begin position="230"/>
        <end position="317"/>
    </location>
</feature>
<dbReference type="InterPro" id="IPR040523">
    <property type="entry name" value="AsnC_trans_reg2"/>
</dbReference>
<proteinExistence type="inferred from homology"/>
<dbReference type="InterPro" id="IPR050684">
    <property type="entry name" value="HTH-Siroheme_Decarb"/>
</dbReference>
<dbReference type="Proteomes" id="UP000295129">
    <property type="component" value="Unassembled WGS sequence"/>
</dbReference>
<sequence length="339" mass="37163">MDAARFRLLNDWQHDFPRVETPYAELAQTVGMDAEAVLAAYRAWLHEGTVSRIGPVVASGRVGASALVALAVPSARLAEVAARVSQLSAVNHNYEREHLYNLWFVATAGSAAQLQETVERIAVATGCAPLLLPMEEAYHIDLGFDLGFRPEYGGRQVQTPWQAAAPCRLAEGERALLGVLQHGLPAVARPYAAVGERLGLSGAAVCAMVDGWLLSGLLRRFGVVVRHHELGYAANAMCVWDVADEEVADFGRRLGAEAGVTLCYRRRRALPQWRYNLFCMIHGKARAEVLARRAAIADRLALDRWPHAVLFSRRRFKQCGARYMPDAAASGVREETAHA</sequence>
<evidence type="ECO:0000256" key="4">
    <source>
        <dbReference type="ARBA" id="ARBA00023471"/>
    </source>
</evidence>